<evidence type="ECO:0000256" key="11">
    <source>
        <dbReference type="ARBA" id="ARBA00023303"/>
    </source>
</evidence>
<keyword evidence="10 12" id="KW-0739">Sodium transport</keyword>
<organism evidence="14 15">
    <name type="scientific">Leptosia nina</name>
    <dbReference type="NCBI Taxonomy" id="320188"/>
    <lineage>
        <taxon>Eukaryota</taxon>
        <taxon>Metazoa</taxon>
        <taxon>Ecdysozoa</taxon>
        <taxon>Arthropoda</taxon>
        <taxon>Hexapoda</taxon>
        <taxon>Insecta</taxon>
        <taxon>Pterygota</taxon>
        <taxon>Neoptera</taxon>
        <taxon>Endopterygota</taxon>
        <taxon>Lepidoptera</taxon>
        <taxon>Glossata</taxon>
        <taxon>Ditrysia</taxon>
        <taxon>Papilionoidea</taxon>
        <taxon>Pieridae</taxon>
        <taxon>Pierinae</taxon>
        <taxon>Leptosia</taxon>
    </lineage>
</organism>
<dbReference type="GO" id="GO:0005886">
    <property type="term" value="C:plasma membrane"/>
    <property type="evidence" value="ECO:0007669"/>
    <property type="project" value="TreeGrafter"/>
</dbReference>
<dbReference type="PANTHER" id="PTHR11690:SF175">
    <property type="entry name" value="PICKPOCKET 13-RELATED"/>
    <property type="match status" value="1"/>
</dbReference>
<keyword evidence="7" id="KW-0915">Sodium</keyword>
<evidence type="ECO:0000256" key="10">
    <source>
        <dbReference type="ARBA" id="ARBA00023201"/>
    </source>
</evidence>
<dbReference type="GO" id="GO:0015280">
    <property type="term" value="F:ligand-gated sodium channel activity"/>
    <property type="evidence" value="ECO:0007669"/>
    <property type="project" value="TreeGrafter"/>
</dbReference>
<evidence type="ECO:0000256" key="12">
    <source>
        <dbReference type="RuleBase" id="RU000679"/>
    </source>
</evidence>
<keyword evidence="8 12" id="KW-0406">Ion transport</keyword>
<comment type="caution">
    <text evidence="14">The sequence shown here is derived from an EMBL/GenBank/DDBJ whole genome shotgun (WGS) entry which is preliminary data.</text>
</comment>
<protein>
    <submittedName>
        <fullName evidence="14">Uncharacterized protein</fullName>
    </submittedName>
</protein>
<evidence type="ECO:0000256" key="8">
    <source>
        <dbReference type="ARBA" id="ARBA00023065"/>
    </source>
</evidence>
<dbReference type="Pfam" id="PF00858">
    <property type="entry name" value="ASC"/>
    <property type="match status" value="1"/>
</dbReference>
<gene>
    <name evidence="14" type="ORF">LNINA_LOCUS10233</name>
</gene>
<sequence>MSVSCKGHFKEYCKNCTFAGLSHIADESKHWVERWFWVVLVVLSWYGSALLVRSAWSAFVNNPISFGVETVYTDWDTKLPAVAVCEASNDHKIYDVSDAIWTPDHLLDLEDVLKDIVYFRGSAYSFSGVCTQTRTPDPQCPVSNFTHYVNLVRSSCQEMMRNCSFGKRQFDCCEYFVPIETDMGTCFALNSLQVEKPKLYPMVFNVNQKEGVLNFEVLLNSMLYTLGEDEVPTITTIFSSTLKLALGKNYQRQVVVRNIENDPLTAETTPEQRACRFHDENDDGLYPVYSYSSCTVQCRKRQQMQLCGCNDHFMIGTGEGL</sequence>
<evidence type="ECO:0000256" key="1">
    <source>
        <dbReference type="ARBA" id="ARBA00004141"/>
    </source>
</evidence>
<evidence type="ECO:0000256" key="13">
    <source>
        <dbReference type="SAM" id="Phobius"/>
    </source>
</evidence>
<evidence type="ECO:0000256" key="6">
    <source>
        <dbReference type="ARBA" id="ARBA00022989"/>
    </source>
</evidence>
<dbReference type="EMBL" id="CAVLEF010000107">
    <property type="protein sequence ID" value="CAK1551059.1"/>
    <property type="molecule type" value="Genomic_DNA"/>
</dbReference>
<keyword evidence="9 13" id="KW-0472">Membrane</keyword>
<proteinExistence type="inferred from homology"/>
<evidence type="ECO:0000256" key="7">
    <source>
        <dbReference type="ARBA" id="ARBA00023053"/>
    </source>
</evidence>
<keyword evidence="6 13" id="KW-1133">Transmembrane helix</keyword>
<evidence type="ECO:0000256" key="9">
    <source>
        <dbReference type="ARBA" id="ARBA00023136"/>
    </source>
</evidence>
<keyword evidence="11 12" id="KW-0407">Ion channel</keyword>
<accession>A0AAV1JNK2</accession>
<keyword evidence="4 12" id="KW-0894">Sodium channel</keyword>
<keyword evidence="5 12" id="KW-0812">Transmembrane</keyword>
<dbReference type="Gene3D" id="2.60.470.10">
    <property type="entry name" value="Acid-sensing ion channels like domains"/>
    <property type="match status" value="1"/>
</dbReference>
<keyword evidence="3 12" id="KW-0813">Transport</keyword>
<keyword evidence="15" id="KW-1185">Reference proteome</keyword>
<dbReference type="Proteomes" id="UP001497472">
    <property type="component" value="Unassembled WGS sequence"/>
</dbReference>
<dbReference type="PANTHER" id="PTHR11690">
    <property type="entry name" value="AMILORIDE-SENSITIVE SODIUM CHANNEL-RELATED"/>
    <property type="match status" value="1"/>
</dbReference>
<comment type="subcellular location">
    <subcellularLocation>
        <location evidence="1">Membrane</location>
        <topology evidence="1">Multi-pass membrane protein</topology>
    </subcellularLocation>
</comment>
<evidence type="ECO:0000256" key="4">
    <source>
        <dbReference type="ARBA" id="ARBA00022461"/>
    </source>
</evidence>
<feature type="transmembrane region" description="Helical" evidence="13">
    <location>
        <begin position="35"/>
        <end position="56"/>
    </location>
</feature>
<evidence type="ECO:0000256" key="5">
    <source>
        <dbReference type="ARBA" id="ARBA00022692"/>
    </source>
</evidence>
<comment type="similarity">
    <text evidence="2 12">Belongs to the amiloride-sensitive sodium channel (TC 1.A.6) family.</text>
</comment>
<dbReference type="InterPro" id="IPR001873">
    <property type="entry name" value="ENaC"/>
</dbReference>
<name>A0AAV1JNK2_9NEOP</name>
<evidence type="ECO:0000256" key="2">
    <source>
        <dbReference type="ARBA" id="ARBA00007193"/>
    </source>
</evidence>
<evidence type="ECO:0000313" key="14">
    <source>
        <dbReference type="EMBL" id="CAK1551059.1"/>
    </source>
</evidence>
<evidence type="ECO:0000256" key="3">
    <source>
        <dbReference type="ARBA" id="ARBA00022448"/>
    </source>
</evidence>
<evidence type="ECO:0000313" key="15">
    <source>
        <dbReference type="Proteomes" id="UP001497472"/>
    </source>
</evidence>
<dbReference type="AlphaFoldDB" id="A0AAV1JNK2"/>
<reference evidence="14 15" key="1">
    <citation type="submission" date="2023-11" db="EMBL/GenBank/DDBJ databases">
        <authorList>
            <person name="Okamura Y."/>
        </authorList>
    </citation>
    <scope>NUCLEOTIDE SEQUENCE [LARGE SCALE GENOMIC DNA]</scope>
</reference>